<gene>
    <name evidence="1" type="primary">ORF154231</name>
    <name evidence="2" type="synonym">ORF154234</name>
    <name evidence="3" type="synonym">ORF154245</name>
</gene>
<reference evidence="1" key="1">
    <citation type="submission" date="2014-12" db="EMBL/GenBank/DDBJ databases">
        <title>Insight into the proteome of Arion vulgaris.</title>
        <authorList>
            <person name="Aradska J."/>
            <person name="Bulat T."/>
            <person name="Smidak R."/>
            <person name="Sarate P."/>
            <person name="Gangsoo J."/>
            <person name="Sialana F."/>
            <person name="Bilban M."/>
            <person name="Lubec G."/>
        </authorList>
    </citation>
    <scope>NUCLEOTIDE SEQUENCE</scope>
    <source>
        <tissue evidence="1">Skin</tissue>
    </source>
</reference>
<proteinExistence type="predicted"/>
<evidence type="ECO:0000313" key="3">
    <source>
        <dbReference type="EMBL" id="CEK86524.1"/>
    </source>
</evidence>
<name>A0A0B7AZL3_9EUPU</name>
<dbReference type="AlphaFoldDB" id="A0A0B7AZL3"/>
<accession>A0A0B7AZL3</accession>
<feature type="non-terminal residue" evidence="1">
    <location>
        <position position="57"/>
    </location>
</feature>
<dbReference type="EMBL" id="HACG01039659">
    <property type="protein sequence ID" value="CEK86524.1"/>
    <property type="molecule type" value="Transcribed_RNA"/>
</dbReference>
<sequence>MSSKGYSTISYTYNETRKDSAAETIVSHTHLTLVYDYNTVPCEVKLHSNRDEFQTTV</sequence>
<organism evidence="1">
    <name type="scientific">Arion vulgaris</name>
    <dbReference type="NCBI Taxonomy" id="1028688"/>
    <lineage>
        <taxon>Eukaryota</taxon>
        <taxon>Metazoa</taxon>
        <taxon>Spiralia</taxon>
        <taxon>Lophotrochozoa</taxon>
        <taxon>Mollusca</taxon>
        <taxon>Gastropoda</taxon>
        <taxon>Heterobranchia</taxon>
        <taxon>Euthyneura</taxon>
        <taxon>Panpulmonata</taxon>
        <taxon>Eupulmonata</taxon>
        <taxon>Stylommatophora</taxon>
        <taxon>Helicina</taxon>
        <taxon>Arionoidea</taxon>
        <taxon>Arionidae</taxon>
        <taxon>Arion</taxon>
    </lineage>
</organism>
<protein>
    <submittedName>
        <fullName evidence="1">Uncharacterized protein</fullName>
    </submittedName>
</protein>
<evidence type="ECO:0000313" key="2">
    <source>
        <dbReference type="EMBL" id="CEK86520.1"/>
    </source>
</evidence>
<evidence type="ECO:0000313" key="1">
    <source>
        <dbReference type="EMBL" id="CEK86519.1"/>
    </source>
</evidence>
<dbReference type="EMBL" id="HACG01039654">
    <property type="protein sequence ID" value="CEK86519.1"/>
    <property type="molecule type" value="Transcribed_RNA"/>
</dbReference>
<dbReference type="EMBL" id="HACG01039655">
    <property type="protein sequence ID" value="CEK86520.1"/>
    <property type="molecule type" value="Transcribed_RNA"/>
</dbReference>